<evidence type="ECO:0000313" key="8">
    <source>
        <dbReference type="EMBL" id="QOP42251.1"/>
    </source>
</evidence>
<dbReference type="PANTHER" id="PTHR30106">
    <property type="entry name" value="INNER MEMBRANE PROTEIN YEIH-RELATED"/>
    <property type="match status" value="1"/>
</dbReference>
<feature type="transmembrane region" description="Helical" evidence="7">
    <location>
        <begin position="303"/>
        <end position="321"/>
    </location>
</feature>
<keyword evidence="5 7" id="KW-1133">Transmembrane helix</keyword>
<accession>A0A7M1AXR3</accession>
<evidence type="ECO:0000256" key="1">
    <source>
        <dbReference type="ARBA" id="ARBA00004651"/>
    </source>
</evidence>
<evidence type="ECO:0000256" key="6">
    <source>
        <dbReference type="ARBA" id="ARBA00023136"/>
    </source>
</evidence>
<keyword evidence="9" id="KW-1185">Reference proteome</keyword>
<feature type="transmembrane region" description="Helical" evidence="7">
    <location>
        <begin position="264"/>
        <end position="283"/>
    </location>
</feature>
<organism evidence="8 9">
    <name type="scientific">Sulfurimonas marina</name>
    <dbReference type="NCBI Taxonomy" id="2590551"/>
    <lineage>
        <taxon>Bacteria</taxon>
        <taxon>Pseudomonadati</taxon>
        <taxon>Campylobacterota</taxon>
        <taxon>Epsilonproteobacteria</taxon>
        <taxon>Campylobacterales</taxon>
        <taxon>Sulfurimonadaceae</taxon>
        <taxon>Sulfurimonas</taxon>
    </lineage>
</organism>
<evidence type="ECO:0000256" key="4">
    <source>
        <dbReference type="ARBA" id="ARBA00022692"/>
    </source>
</evidence>
<feature type="transmembrane region" description="Helical" evidence="7">
    <location>
        <begin position="231"/>
        <end position="252"/>
    </location>
</feature>
<reference evidence="8 9" key="1">
    <citation type="submission" date="2019-06" db="EMBL/GenBank/DDBJ databases">
        <title>Sulfurimonas gotlandica sp. nov., a chemoautotrophic and psychrotolerant epsilonproteobacterium isolated from a pelagic redoxcline, and an emended description of the genus Sulfurimonas.</title>
        <authorList>
            <person name="Wang S."/>
            <person name="Jiang L."/>
            <person name="Shao Z."/>
        </authorList>
    </citation>
    <scope>NUCLEOTIDE SEQUENCE [LARGE SCALE GENOMIC DNA]</scope>
    <source>
        <strain evidence="8 9">B2</strain>
    </source>
</reference>
<dbReference type="EMBL" id="CP041165">
    <property type="protein sequence ID" value="QOP42251.1"/>
    <property type="molecule type" value="Genomic_DNA"/>
</dbReference>
<comment type="similarity">
    <text evidence="2">Belongs to the UPF0324 family.</text>
</comment>
<dbReference type="KEGG" id="smax:FJR03_11080"/>
<comment type="subcellular location">
    <subcellularLocation>
        <location evidence="1">Cell membrane</location>
        <topology evidence="1">Multi-pass membrane protein</topology>
    </subcellularLocation>
</comment>
<feature type="transmembrane region" description="Helical" evidence="7">
    <location>
        <begin position="37"/>
        <end position="54"/>
    </location>
</feature>
<dbReference type="GO" id="GO:0005886">
    <property type="term" value="C:plasma membrane"/>
    <property type="evidence" value="ECO:0007669"/>
    <property type="project" value="UniProtKB-SubCell"/>
</dbReference>
<feature type="transmembrane region" description="Helical" evidence="7">
    <location>
        <begin position="159"/>
        <end position="179"/>
    </location>
</feature>
<evidence type="ECO:0000256" key="3">
    <source>
        <dbReference type="ARBA" id="ARBA00022475"/>
    </source>
</evidence>
<feature type="transmembrane region" description="Helical" evidence="7">
    <location>
        <begin position="99"/>
        <end position="118"/>
    </location>
</feature>
<evidence type="ECO:0000256" key="2">
    <source>
        <dbReference type="ARBA" id="ARBA00007977"/>
    </source>
</evidence>
<feature type="transmembrane region" description="Helical" evidence="7">
    <location>
        <begin position="333"/>
        <end position="354"/>
    </location>
</feature>
<dbReference type="AlphaFoldDB" id="A0A7M1AXR3"/>
<gene>
    <name evidence="8" type="ORF">FJR03_11080</name>
</gene>
<dbReference type="NCBIfam" id="TIGR00698">
    <property type="entry name" value="YeiH family putative sulfate export transporter"/>
    <property type="match status" value="1"/>
</dbReference>
<keyword evidence="6 7" id="KW-0472">Membrane</keyword>
<name>A0A7M1AXR3_9BACT</name>
<dbReference type="Pfam" id="PF03601">
    <property type="entry name" value="Cons_hypoth698"/>
    <property type="match status" value="1"/>
</dbReference>
<dbReference type="Proteomes" id="UP000593910">
    <property type="component" value="Chromosome"/>
</dbReference>
<dbReference type="PANTHER" id="PTHR30106:SF2">
    <property type="entry name" value="UPF0324 INNER MEMBRANE PROTEIN YEIH"/>
    <property type="match status" value="1"/>
</dbReference>
<evidence type="ECO:0000256" key="7">
    <source>
        <dbReference type="SAM" id="Phobius"/>
    </source>
</evidence>
<evidence type="ECO:0000256" key="5">
    <source>
        <dbReference type="ARBA" id="ARBA00022989"/>
    </source>
</evidence>
<keyword evidence="4 7" id="KW-0812">Transmembrane</keyword>
<evidence type="ECO:0000313" key="9">
    <source>
        <dbReference type="Proteomes" id="UP000593910"/>
    </source>
</evidence>
<keyword evidence="3" id="KW-1003">Cell membrane</keyword>
<dbReference type="InterPro" id="IPR018383">
    <property type="entry name" value="UPF0324_pro"/>
</dbReference>
<dbReference type="InterPro" id="IPR004630">
    <property type="entry name" value="UPF0324_YeiH-like"/>
</dbReference>
<proteinExistence type="inferred from homology"/>
<sequence length="355" mass="37527">MAFSKENRKGTISGIIFVAIFAAAATMIADIAAVKALGISPLVIGIVLGIFYANTLHNHVPSAWGTGITFSGKKILRFAIVFYGFRITFQEIMDVGMSGFMVSLIMLATTFILGSYLGYKIFKMDKETSMLTASGASVCGAAAVLATEPVLKAEGHKTAVAVSMVVLFGTISMFLYPVLYAAVIEPATGFLHMTPQEFGIYVGGTIHEVAQVVAVPASIQGTPTDMANSAVIVKMTRVIMIAPMLILLGIYLSMEAKKSGSAAGGVKLVIPWFAVYFIGMAGFNSLQLVPADVVSVINEIDTFLLTMAMTALGMGTIFSKFKGLGLAPLYTAGAMFLWLVIGGFIVTKLVVATFS</sequence>
<protein>
    <submittedName>
        <fullName evidence="8">YeiH family putative sulfate export transporter</fullName>
    </submittedName>
</protein>
<feature type="transmembrane region" description="Helical" evidence="7">
    <location>
        <begin position="12"/>
        <end position="31"/>
    </location>
</feature>
<dbReference type="RefSeq" id="WP_193113572.1">
    <property type="nucleotide sequence ID" value="NZ_CP041165.1"/>
</dbReference>